<organism evidence="2 3">
    <name type="scientific">Sphingomonas qilianensis</name>
    <dbReference type="NCBI Taxonomy" id="1736690"/>
    <lineage>
        <taxon>Bacteria</taxon>
        <taxon>Pseudomonadati</taxon>
        <taxon>Pseudomonadota</taxon>
        <taxon>Alphaproteobacteria</taxon>
        <taxon>Sphingomonadales</taxon>
        <taxon>Sphingomonadaceae</taxon>
        <taxon>Sphingomonas</taxon>
    </lineage>
</organism>
<evidence type="ECO:0000313" key="3">
    <source>
        <dbReference type="Proteomes" id="UP001404104"/>
    </source>
</evidence>
<reference evidence="2 3" key="1">
    <citation type="submission" date="2024-05" db="EMBL/GenBank/DDBJ databases">
        <authorList>
            <person name="Liu Q."/>
            <person name="Xin Y.-H."/>
        </authorList>
    </citation>
    <scope>NUCLEOTIDE SEQUENCE [LARGE SCALE GENOMIC DNA]</scope>
    <source>
        <strain evidence="2 3">CGMCC 1.15349</strain>
    </source>
</reference>
<dbReference type="EMBL" id="JBDIMF010000002">
    <property type="protein sequence ID" value="MEN2786138.1"/>
    <property type="molecule type" value="Genomic_DNA"/>
</dbReference>
<evidence type="ECO:0008006" key="4">
    <source>
        <dbReference type="Google" id="ProtNLM"/>
    </source>
</evidence>
<evidence type="ECO:0000313" key="2">
    <source>
        <dbReference type="EMBL" id="MEN2786138.1"/>
    </source>
</evidence>
<dbReference type="Proteomes" id="UP001404104">
    <property type="component" value="Unassembled WGS sequence"/>
</dbReference>
<sequence>MRQAWLIAGTALTLPLAGLGMVAAADTRATPPVAAPPARLPGYAATLAQQRVTGPSAWRALPESDAWAALSRAAPGDRQRARWDYARSLVAKARGAEAQGVLTVMQLDDPDLAMVPAFRLARGAAFVLSASPAEALDLLGDPALAANSEGCAWRLRALAGAGYAAQALRELHCALPAVNARHGAARLPFVLAAARATVDSGAPTNALQWLKGVAGKNAEATILQARALIALGRHREAMLMLDRTPAGGSEASRMEARLIGIELGLATRALRPATALKQLADLRFGWRGDQIEERALRLSHRLSHEARDARGALATGAVLFRFFDPGAQGPGFAAALQSDLAAVLDDDTLPLDQAAGAFWDYRDLMPSGSEGDRLVSRLGRRLEAAGLYERAADLFEHLLFVRAEDLARGPLSVQVATLHVLAGHPDRALAALRRTAQPGYTNEMIYARKRVEAAALSQIGQIPASLAVLQEVPDAAALRSEILWKKRDWSGLVTQTAAIVPPRRSLSDIDQVVLLRHAIALAMLGREDALAQFHARYAMRFAPLPTAAAFDVLTASPNSVDPEAIARAMASLPAASPAGDLAVLFEAEKK</sequence>
<keyword evidence="1" id="KW-0732">Signal</keyword>
<gene>
    <name evidence="2" type="ORF">ABC969_06840</name>
</gene>
<evidence type="ECO:0000256" key="1">
    <source>
        <dbReference type="SAM" id="SignalP"/>
    </source>
</evidence>
<accession>A0ABU9XQR2</accession>
<feature type="signal peptide" evidence="1">
    <location>
        <begin position="1"/>
        <end position="24"/>
    </location>
</feature>
<dbReference type="RefSeq" id="WP_345863941.1">
    <property type="nucleotide sequence ID" value="NZ_JBDIMF010000002.1"/>
</dbReference>
<feature type="chain" id="PRO_5046474248" description="Tetratricopeptide repeat protein" evidence="1">
    <location>
        <begin position="25"/>
        <end position="590"/>
    </location>
</feature>
<keyword evidence="3" id="KW-1185">Reference proteome</keyword>
<comment type="caution">
    <text evidence="2">The sequence shown here is derived from an EMBL/GenBank/DDBJ whole genome shotgun (WGS) entry which is preliminary data.</text>
</comment>
<proteinExistence type="predicted"/>
<name>A0ABU9XQR2_9SPHN</name>
<protein>
    <recommendedName>
        <fullName evidence="4">Tetratricopeptide repeat protein</fullName>
    </recommendedName>
</protein>